<dbReference type="Proteomes" id="UP000050795">
    <property type="component" value="Unassembled WGS sequence"/>
</dbReference>
<evidence type="ECO:0000313" key="1">
    <source>
        <dbReference type="Proteomes" id="UP000050795"/>
    </source>
</evidence>
<dbReference type="WBParaSite" id="TREG1_54610.1">
    <property type="protein sequence ID" value="TREG1_54610.1"/>
    <property type="gene ID" value="TREG1_54610"/>
</dbReference>
<sequence>MCWLEADVLGLCPGPRASFPQQSVCTLTGLCWLGLRDSQVQLPVAGGRGDNPGNFLLVVVDGRIV</sequence>
<accession>A0AA85K266</accession>
<keyword evidence="1" id="KW-1185">Reference proteome</keyword>
<dbReference type="AlphaFoldDB" id="A0AA85K266"/>
<name>A0AA85K266_TRIRE</name>
<reference evidence="1" key="1">
    <citation type="submission" date="2022-06" db="EMBL/GenBank/DDBJ databases">
        <authorList>
            <person name="Berger JAMES D."/>
            <person name="Berger JAMES D."/>
        </authorList>
    </citation>
    <scope>NUCLEOTIDE SEQUENCE [LARGE SCALE GENOMIC DNA]</scope>
</reference>
<protein>
    <submittedName>
        <fullName evidence="2">Uncharacterized protein</fullName>
    </submittedName>
</protein>
<reference evidence="2" key="2">
    <citation type="submission" date="2023-11" db="UniProtKB">
        <authorList>
            <consortium name="WormBaseParasite"/>
        </authorList>
    </citation>
    <scope>IDENTIFICATION</scope>
</reference>
<proteinExistence type="predicted"/>
<organism evidence="1 2">
    <name type="scientific">Trichobilharzia regenti</name>
    <name type="common">Nasal bird schistosome</name>
    <dbReference type="NCBI Taxonomy" id="157069"/>
    <lineage>
        <taxon>Eukaryota</taxon>
        <taxon>Metazoa</taxon>
        <taxon>Spiralia</taxon>
        <taxon>Lophotrochozoa</taxon>
        <taxon>Platyhelminthes</taxon>
        <taxon>Trematoda</taxon>
        <taxon>Digenea</taxon>
        <taxon>Strigeidida</taxon>
        <taxon>Schistosomatoidea</taxon>
        <taxon>Schistosomatidae</taxon>
        <taxon>Trichobilharzia</taxon>
    </lineage>
</organism>
<evidence type="ECO:0000313" key="2">
    <source>
        <dbReference type="WBParaSite" id="TREG1_54610.1"/>
    </source>
</evidence>